<feature type="domain" description="Transposase IS4-like" evidence="1">
    <location>
        <begin position="8"/>
        <end position="143"/>
    </location>
</feature>
<dbReference type="Proteomes" id="UP000298860">
    <property type="component" value="Unassembled WGS sequence"/>
</dbReference>
<organism evidence="2 3">
    <name type="scientific">Gandjariella thermophila</name>
    <dbReference type="NCBI Taxonomy" id="1931992"/>
    <lineage>
        <taxon>Bacteria</taxon>
        <taxon>Bacillati</taxon>
        <taxon>Actinomycetota</taxon>
        <taxon>Actinomycetes</taxon>
        <taxon>Pseudonocardiales</taxon>
        <taxon>Pseudonocardiaceae</taxon>
        <taxon>Gandjariella</taxon>
    </lineage>
</organism>
<name>A0A4D4JHW9_9PSEU</name>
<dbReference type="Pfam" id="PF01609">
    <property type="entry name" value="DDE_Tnp_1"/>
    <property type="match status" value="1"/>
</dbReference>
<evidence type="ECO:0000313" key="3">
    <source>
        <dbReference type="Proteomes" id="UP000298860"/>
    </source>
</evidence>
<dbReference type="AlphaFoldDB" id="A0A4D4JHW9"/>
<gene>
    <name evidence="2" type="ORF">GTS_51100</name>
</gene>
<sequence length="150" mass="16903">MTGPNPVDRGKPGSKIHALSDRTGLPLAVGISAANTHDSQALRPLVAAIPAVASRRGPRRWRPAKLHADKAYDVPYLRVWPRRRGIIPRIARKGIEAPDKLGRHRWRIEPVIAQLFGYRRLTLRYERKPELFCGFLTLAAALICFKRLTT</sequence>
<comment type="caution">
    <text evidence="2">The sequence shown here is derived from an EMBL/GenBank/DDBJ whole genome shotgun (WGS) entry which is preliminary data.</text>
</comment>
<dbReference type="InterPro" id="IPR002559">
    <property type="entry name" value="Transposase_11"/>
</dbReference>
<accession>A0A4D4JHW9</accession>
<evidence type="ECO:0000259" key="1">
    <source>
        <dbReference type="Pfam" id="PF01609"/>
    </source>
</evidence>
<dbReference type="NCBIfam" id="NF033580">
    <property type="entry name" value="transpos_IS5_3"/>
    <property type="match status" value="1"/>
</dbReference>
<dbReference type="GO" id="GO:0003677">
    <property type="term" value="F:DNA binding"/>
    <property type="evidence" value="ECO:0007669"/>
    <property type="project" value="InterPro"/>
</dbReference>
<dbReference type="EMBL" id="BJFL01000043">
    <property type="protein sequence ID" value="GDY33477.1"/>
    <property type="molecule type" value="Genomic_DNA"/>
</dbReference>
<dbReference type="PANTHER" id="PTHR30007:SF1">
    <property type="entry name" value="BLR1914 PROTEIN"/>
    <property type="match status" value="1"/>
</dbReference>
<keyword evidence="3" id="KW-1185">Reference proteome</keyword>
<dbReference type="GO" id="GO:0006313">
    <property type="term" value="P:DNA transposition"/>
    <property type="evidence" value="ECO:0007669"/>
    <property type="project" value="InterPro"/>
</dbReference>
<reference evidence="3" key="1">
    <citation type="submission" date="2019-04" db="EMBL/GenBank/DDBJ databases">
        <title>Draft genome sequence of Pseudonocardiaceae bacterium SL3-2-4.</title>
        <authorList>
            <person name="Ningsih F."/>
            <person name="Yokota A."/>
            <person name="Sakai Y."/>
            <person name="Nanatani K."/>
            <person name="Yabe S."/>
            <person name="Oetari A."/>
            <person name="Sjamsuridzal W."/>
        </authorList>
    </citation>
    <scope>NUCLEOTIDE SEQUENCE [LARGE SCALE GENOMIC DNA]</scope>
    <source>
        <strain evidence="3">SL3-2-4</strain>
    </source>
</reference>
<protein>
    <recommendedName>
        <fullName evidence="1">Transposase IS4-like domain-containing protein</fullName>
    </recommendedName>
</protein>
<dbReference type="PANTHER" id="PTHR30007">
    <property type="entry name" value="PHP DOMAIN PROTEIN"/>
    <property type="match status" value="1"/>
</dbReference>
<proteinExistence type="predicted"/>
<evidence type="ECO:0000313" key="2">
    <source>
        <dbReference type="EMBL" id="GDY33477.1"/>
    </source>
</evidence>
<dbReference type="GO" id="GO:0004803">
    <property type="term" value="F:transposase activity"/>
    <property type="evidence" value="ECO:0007669"/>
    <property type="project" value="InterPro"/>
</dbReference>